<dbReference type="Pfam" id="PF04336">
    <property type="entry name" value="ACP_PD"/>
    <property type="match status" value="1"/>
</dbReference>
<keyword evidence="1" id="KW-0444">Lipid biosynthesis</keyword>
<evidence type="ECO:0000313" key="6">
    <source>
        <dbReference type="Proteomes" id="UP000295793"/>
    </source>
</evidence>
<dbReference type="GO" id="GO:0008770">
    <property type="term" value="F:[acyl-carrier-protein] phosphodiesterase activity"/>
    <property type="evidence" value="ECO:0007669"/>
    <property type="project" value="InterPro"/>
</dbReference>
<dbReference type="AlphaFoldDB" id="A0A4V2UJ10"/>
<dbReference type="EMBL" id="SLZR01000016">
    <property type="protein sequence ID" value="TCS38230.1"/>
    <property type="molecule type" value="Genomic_DNA"/>
</dbReference>
<sequence>MNFLGHCLFSDDTPAALAGSLWPDFARRPAEGTCSASFFSHFDRHQYIDRLTDNSEILLPVREQLRPVFRKTTPVIIDMMLDHHIAIHWRNYHSLPLEQFSNAAYAKIAAFDELPAPERLQRTLSSMMQYDWFVGYRSRKGIHNALLGVARRVRFQNPIEQNAPLAIDWTYDFESTLDQYIDMLRSHI</sequence>
<organism evidence="5 6">
    <name type="scientific">Reinekea marinisedimentorum</name>
    <dbReference type="NCBI Taxonomy" id="230495"/>
    <lineage>
        <taxon>Bacteria</taxon>
        <taxon>Pseudomonadati</taxon>
        <taxon>Pseudomonadota</taxon>
        <taxon>Gammaproteobacteria</taxon>
        <taxon>Oceanospirillales</taxon>
        <taxon>Saccharospirillaceae</taxon>
        <taxon>Reinekea</taxon>
    </lineage>
</organism>
<dbReference type="PANTHER" id="PTHR38764:SF1">
    <property type="entry name" value="ACYL CARRIER PROTEIN PHOSPHODIESTERASE"/>
    <property type="match status" value="1"/>
</dbReference>
<dbReference type="OrthoDB" id="8442777at2"/>
<keyword evidence="3" id="KW-0443">Lipid metabolism</keyword>
<gene>
    <name evidence="5" type="ORF">BCF53_11641</name>
</gene>
<reference evidence="5 6" key="1">
    <citation type="submission" date="2019-03" db="EMBL/GenBank/DDBJ databases">
        <title>Genomic Encyclopedia of Archaeal and Bacterial Type Strains, Phase II (KMG-II): from individual species to whole genera.</title>
        <authorList>
            <person name="Goeker M."/>
        </authorList>
    </citation>
    <scope>NUCLEOTIDE SEQUENCE [LARGE SCALE GENOMIC DNA]</scope>
    <source>
        <strain evidence="5 6">DSM 15388</strain>
    </source>
</reference>
<dbReference type="RefSeq" id="WP_132702964.1">
    <property type="nucleotide sequence ID" value="NZ_SLZR01000016.1"/>
</dbReference>
<dbReference type="PANTHER" id="PTHR38764">
    <property type="entry name" value="ACYL CARRIER PROTEIN PHOSPHODIESTERASE"/>
    <property type="match status" value="1"/>
</dbReference>
<name>A0A4V2UJ10_9GAMM</name>
<evidence type="ECO:0000313" key="5">
    <source>
        <dbReference type="EMBL" id="TCS38230.1"/>
    </source>
</evidence>
<dbReference type="GO" id="GO:0006633">
    <property type="term" value="P:fatty acid biosynthetic process"/>
    <property type="evidence" value="ECO:0007669"/>
    <property type="project" value="UniProtKB-KW"/>
</dbReference>
<comment type="caution">
    <text evidence="5">The sequence shown here is derived from an EMBL/GenBank/DDBJ whole genome shotgun (WGS) entry which is preliminary data.</text>
</comment>
<keyword evidence="4" id="KW-0276">Fatty acid metabolism</keyword>
<evidence type="ECO:0000256" key="1">
    <source>
        <dbReference type="ARBA" id="ARBA00022516"/>
    </source>
</evidence>
<evidence type="ECO:0000256" key="4">
    <source>
        <dbReference type="ARBA" id="ARBA00023160"/>
    </source>
</evidence>
<protein>
    <submittedName>
        <fullName evidence="5">Acyl carrier protein phosphodiesterase</fullName>
    </submittedName>
</protein>
<evidence type="ECO:0000256" key="2">
    <source>
        <dbReference type="ARBA" id="ARBA00022801"/>
    </source>
</evidence>
<evidence type="ECO:0000256" key="3">
    <source>
        <dbReference type="ARBA" id="ARBA00023098"/>
    </source>
</evidence>
<keyword evidence="6" id="KW-1185">Reference proteome</keyword>
<dbReference type="InterPro" id="IPR007431">
    <property type="entry name" value="ACP_PD"/>
</dbReference>
<proteinExistence type="predicted"/>
<keyword evidence="2" id="KW-0378">Hydrolase</keyword>
<dbReference type="Proteomes" id="UP000295793">
    <property type="component" value="Unassembled WGS sequence"/>
</dbReference>
<accession>A0A4V2UJ10</accession>
<keyword evidence="4" id="KW-0275">Fatty acid biosynthesis</keyword>